<keyword evidence="1" id="KW-0378">Hydrolase</keyword>
<organism evidence="4 5">
    <name type="scientific">Novosphingobium rhizovicinum</name>
    <dbReference type="NCBI Taxonomy" id="3228928"/>
    <lineage>
        <taxon>Bacteria</taxon>
        <taxon>Pseudomonadati</taxon>
        <taxon>Pseudomonadota</taxon>
        <taxon>Alphaproteobacteria</taxon>
        <taxon>Sphingomonadales</taxon>
        <taxon>Sphingomonadaceae</taxon>
        <taxon>Novosphingobium</taxon>
    </lineage>
</organism>
<dbReference type="PANTHER" id="PTHR34142:SF1">
    <property type="entry name" value="GLYCOSIDE HYDROLASE FAMILY 5 DOMAIN-CONTAINING PROTEIN"/>
    <property type="match status" value="1"/>
</dbReference>
<sequence>MIGVNLSGAEFGGTGGKYGWNYIYPSASDIKYYTDRGVELIRLPVRWERLQPEANGELDPAELGRLLNFLDNAEAHGAKVIVDIHNFGSYRGAKIGSDDVPIGQFADFWTKLAGAIGDKEATYGYDLMNEPNKMGGSHVWPAAAQAAVDAIRTVDMDTRIYVEGDSWAGAINWTKNNSSLDIRDPADKIVYQAHIYFDRWSSGTYAETYDQQGATPEMGAKAIQDFVGWLASRGAEGMIGEFAVPDNDPRWLEVLDNFLTAVRDAGLEATYWGAGPWWGDYPLALRNKDGSESVQLDVLEKHIAADVATTTPAVKPTVESITPLPTNGNDTLMGSDGADEISGLNGNDVIEGRGGADHIDGGLGSDEASYAHSATGVQIDLTAVDQKGGDAEGDVLINIENVRGSDHDDVIKGDARTNVLSGMGGNDRLVFSGGHDTMSGGSGIDTADFSGSGSRVVANLEKGVASSSAGNVKLIDVENLIGTNHGDTLTGNSLANVLIGGAGKDTLDGGAGADEMLGGISDDIYIVDDFGDLTIEEAGQGTDTVKTLLDGYALSANVEKLILGGTANLSGIGNELGNTLTGNAGANALYGLAGTDRIYGGAGDDKLYGGEGHDFLYGGEGEDEIEGGEGHDTLDGGAGADIMRGGLGNDVYYVDDSDDVVEEAVNGGADTVRSLISSYTLSDNMETLVLAGSGGQTGIGNGLNNTMTGSTWADTLIGGAGNDQIDGRAGADHMEGGAGNDTFYVDDLGDVVIERIGEGTDTVRASISGYTLSSNVENLLLTGKDDVAGNGNSLNNVLTGNAGSNAIHGGAGDDQINGGAGADRLWGGDGNDVLTGGLDGDWLSGGPGKDVFKFALNDSTSSNPDVIADFTSGIDIINLAAIDGNLSKSGNQAISFIGMSGFSGSAGQLRYEQMIDADNNSFALIEVDVNGDYVSDFTLHVYGFTNRMESVDFVL</sequence>
<keyword evidence="5" id="KW-1185">Reference proteome</keyword>
<dbReference type="Pfam" id="PF00150">
    <property type="entry name" value="Cellulase"/>
    <property type="match status" value="1"/>
</dbReference>
<dbReference type="Gene3D" id="2.150.10.10">
    <property type="entry name" value="Serralysin-like metalloprotease, C-terminal"/>
    <property type="match status" value="8"/>
</dbReference>
<keyword evidence="2" id="KW-0326">Glycosidase</keyword>
<dbReference type="PRINTS" id="PR00313">
    <property type="entry name" value="CABNDNGRPT"/>
</dbReference>
<dbReference type="SUPFAM" id="SSF51120">
    <property type="entry name" value="beta-Roll"/>
    <property type="match status" value="5"/>
</dbReference>
<evidence type="ECO:0000313" key="5">
    <source>
        <dbReference type="Proteomes" id="UP001556118"/>
    </source>
</evidence>
<comment type="caution">
    <text evidence="4">The sequence shown here is derived from an EMBL/GenBank/DDBJ whole genome shotgun (WGS) entry which is preliminary data.</text>
</comment>
<evidence type="ECO:0000313" key="4">
    <source>
        <dbReference type="EMBL" id="MEW9855446.1"/>
    </source>
</evidence>
<protein>
    <submittedName>
        <fullName evidence="4">Cellulase family glycosylhydrolase</fullName>
    </submittedName>
</protein>
<dbReference type="InterPro" id="IPR018511">
    <property type="entry name" value="Hemolysin-typ_Ca-bd_CS"/>
</dbReference>
<dbReference type="Proteomes" id="UP001556118">
    <property type="component" value="Unassembled WGS sequence"/>
</dbReference>
<dbReference type="PANTHER" id="PTHR34142">
    <property type="entry name" value="ENDO-BETA-1,4-GLUCANASE A"/>
    <property type="match status" value="1"/>
</dbReference>
<evidence type="ECO:0000256" key="2">
    <source>
        <dbReference type="ARBA" id="ARBA00023295"/>
    </source>
</evidence>
<dbReference type="InterPro" id="IPR011049">
    <property type="entry name" value="Serralysin-like_metalloprot_C"/>
</dbReference>
<accession>A0ABV3RBI2</accession>
<dbReference type="EMBL" id="JBFNXR010000032">
    <property type="protein sequence ID" value="MEW9855446.1"/>
    <property type="molecule type" value="Genomic_DNA"/>
</dbReference>
<dbReference type="Gene3D" id="3.20.20.80">
    <property type="entry name" value="Glycosidases"/>
    <property type="match status" value="1"/>
</dbReference>
<dbReference type="SUPFAM" id="SSF51445">
    <property type="entry name" value="(Trans)glycosidases"/>
    <property type="match status" value="1"/>
</dbReference>
<feature type="domain" description="Glycoside hydrolase family 5" evidence="3">
    <location>
        <begin position="5"/>
        <end position="274"/>
    </location>
</feature>
<dbReference type="InterPro" id="IPR001343">
    <property type="entry name" value="Hemolysn_Ca-bd"/>
</dbReference>
<name>A0ABV3RBI2_9SPHN</name>
<dbReference type="PROSITE" id="PS00330">
    <property type="entry name" value="HEMOLYSIN_CALCIUM"/>
    <property type="match status" value="7"/>
</dbReference>
<evidence type="ECO:0000259" key="3">
    <source>
        <dbReference type="Pfam" id="PF00150"/>
    </source>
</evidence>
<gene>
    <name evidence="4" type="ORF">ABUH87_09730</name>
</gene>
<dbReference type="Pfam" id="PF00353">
    <property type="entry name" value="HemolysinCabind"/>
    <property type="match status" value="6"/>
</dbReference>
<proteinExistence type="predicted"/>
<reference evidence="4 5" key="1">
    <citation type="submission" date="2024-06" db="EMBL/GenBank/DDBJ databases">
        <title>Novosphingobium rhizovicinus M1R2S20.</title>
        <authorList>
            <person name="Sun J.-Q."/>
        </authorList>
    </citation>
    <scope>NUCLEOTIDE SEQUENCE [LARGE SCALE GENOMIC DNA]</scope>
    <source>
        <strain evidence="4 5">M1R2S20</strain>
    </source>
</reference>
<dbReference type="InterPro" id="IPR001547">
    <property type="entry name" value="Glyco_hydro_5"/>
</dbReference>
<dbReference type="RefSeq" id="WP_367772995.1">
    <property type="nucleotide sequence ID" value="NZ_JBFNXR010000032.1"/>
</dbReference>
<dbReference type="InterPro" id="IPR017853">
    <property type="entry name" value="GH"/>
</dbReference>
<evidence type="ECO:0000256" key="1">
    <source>
        <dbReference type="ARBA" id="ARBA00022801"/>
    </source>
</evidence>